<sequence length="402" mass="43547">MNILILEDDDDKYSRVECVVRESGNALQRVWRAENIAQARGLLAEHKFSVLILDVRVPYRTDEPPDDGAGVALLKEIMIDAAGQPPTHVVGLTGHADVHSVHSEVFRRHGWVLLEYSATSPEWANSLASYLSHATAVANESDDGDAFDVAIITALPSPEFSELRRVFPELQGPTKLDAKTLVWHGTVTQTNGKSIRVVAVHSWQMGLTAAALLAERVLGRYKPKVLAMTGICAGRRDKVQLGDVVIATQSWEWQGGKLTEDDGNQHLMAAPEPCRASGALLAAARALKGRPGCEASISQLPPVAPQNLGWTLREGPMLSGLSVVAAKDVMVEVAKQHRGYLALEMEAYAIYAAATFSARPCEAVVIKGVCDFGEVDKDDSMQLVAAERSAKVLRALLNEFLT</sequence>
<dbReference type="AlphaFoldDB" id="A0A1N6FHJ1"/>
<dbReference type="Proteomes" id="UP000184693">
    <property type="component" value="Unassembled WGS sequence"/>
</dbReference>
<dbReference type="GO" id="GO:0008930">
    <property type="term" value="F:methylthioadenosine nucleosidase activity"/>
    <property type="evidence" value="ECO:0007669"/>
    <property type="project" value="TreeGrafter"/>
</dbReference>
<accession>A0A1N6FHJ1</accession>
<dbReference type="InterPro" id="IPR035994">
    <property type="entry name" value="Nucleoside_phosphorylase_sf"/>
</dbReference>
<evidence type="ECO:0000259" key="2">
    <source>
        <dbReference type="PROSITE" id="PS50110"/>
    </source>
</evidence>
<dbReference type="Gene3D" id="3.40.50.1580">
    <property type="entry name" value="Nucleoside phosphorylase domain"/>
    <property type="match status" value="1"/>
</dbReference>
<dbReference type="PROSITE" id="PS50110">
    <property type="entry name" value="RESPONSE_REGULATORY"/>
    <property type="match status" value="1"/>
</dbReference>
<dbReference type="Pfam" id="PF01048">
    <property type="entry name" value="PNP_UDP_1"/>
    <property type="match status" value="1"/>
</dbReference>
<feature type="domain" description="Response regulatory" evidence="2">
    <location>
        <begin position="2"/>
        <end position="131"/>
    </location>
</feature>
<dbReference type="Gene3D" id="3.40.50.2300">
    <property type="match status" value="1"/>
</dbReference>
<evidence type="ECO:0000256" key="1">
    <source>
        <dbReference type="PROSITE-ProRule" id="PRU00169"/>
    </source>
</evidence>
<proteinExistence type="predicted"/>
<evidence type="ECO:0000313" key="3">
    <source>
        <dbReference type="EMBL" id="SIN94739.1"/>
    </source>
</evidence>
<dbReference type="SUPFAM" id="SSF52172">
    <property type="entry name" value="CheY-like"/>
    <property type="match status" value="1"/>
</dbReference>
<dbReference type="RefSeq" id="WP_074263762.1">
    <property type="nucleotide sequence ID" value="NZ_FSRM01000001.1"/>
</dbReference>
<gene>
    <name evidence="3" type="ORF">SAMN05444168_1574</name>
</gene>
<dbReference type="OrthoDB" id="2988699at2"/>
<reference evidence="3" key="1">
    <citation type="submission" date="2016-11" db="EMBL/GenBank/DDBJ databases">
        <authorList>
            <person name="Jaros S."/>
            <person name="Januszkiewicz K."/>
            <person name="Wedrychowicz H."/>
        </authorList>
    </citation>
    <scope>NUCLEOTIDE SEQUENCE [LARGE SCALE GENOMIC DNA]</scope>
    <source>
        <strain evidence="3">GAS86</strain>
    </source>
</reference>
<dbReference type="PANTHER" id="PTHR46832:SF1">
    <property type="entry name" value="5'-METHYLTHIOADENOSINE_S-ADENOSYLHOMOCYSTEINE NUCLEOSIDASE"/>
    <property type="match status" value="1"/>
</dbReference>
<feature type="modified residue" description="4-aspartylphosphate" evidence="1">
    <location>
        <position position="54"/>
    </location>
</feature>
<dbReference type="SUPFAM" id="SSF53167">
    <property type="entry name" value="Purine and uridine phosphorylases"/>
    <property type="match status" value="1"/>
</dbReference>
<dbReference type="PANTHER" id="PTHR46832">
    <property type="entry name" value="5'-METHYLTHIOADENOSINE/S-ADENOSYLHOMOCYSTEINE NUCLEOSIDASE"/>
    <property type="match status" value="1"/>
</dbReference>
<dbReference type="GO" id="GO:0005829">
    <property type="term" value="C:cytosol"/>
    <property type="evidence" value="ECO:0007669"/>
    <property type="project" value="TreeGrafter"/>
</dbReference>
<protein>
    <submittedName>
        <fullName evidence="3">Nucleoside phosphorylase</fullName>
    </submittedName>
</protein>
<dbReference type="GO" id="GO:0019284">
    <property type="term" value="P:L-methionine salvage from S-adenosylmethionine"/>
    <property type="evidence" value="ECO:0007669"/>
    <property type="project" value="TreeGrafter"/>
</dbReference>
<dbReference type="GO" id="GO:0009116">
    <property type="term" value="P:nucleoside metabolic process"/>
    <property type="evidence" value="ECO:0007669"/>
    <property type="project" value="InterPro"/>
</dbReference>
<keyword evidence="1" id="KW-0597">Phosphoprotein</keyword>
<dbReference type="EMBL" id="FSRM01000001">
    <property type="protein sequence ID" value="SIN94739.1"/>
    <property type="molecule type" value="Genomic_DNA"/>
</dbReference>
<dbReference type="InterPro" id="IPR000845">
    <property type="entry name" value="Nucleoside_phosphorylase_d"/>
</dbReference>
<dbReference type="InterPro" id="IPR001789">
    <property type="entry name" value="Sig_transdc_resp-reg_receiver"/>
</dbReference>
<name>A0A1N6FHJ1_9BURK</name>
<dbReference type="GO" id="GO:0000160">
    <property type="term" value="P:phosphorelay signal transduction system"/>
    <property type="evidence" value="ECO:0007669"/>
    <property type="project" value="InterPro"/>
</dbReference>
<dbReference type="GO" id="GO:0008782">
    <property type="term" value="F:adenosylhomocysteine nucleosidase activity"/>
    <property type="evidence" value="ECO:0007669"/>
    <property type="project" value="TreeGrafter"/>
</dbReference>
<dbReference type="InterPro" id="IPR011006">
    <property type="entry name" value="CheY-like_superfamily"/>
</dbReference>
<organism evidence="3">
    <name type="scientific">Paraburkholderia phenazinium</name>
    <dbReference type="NCBI Taxonomy" id="60549"/>
    <lineage>
        <taxon>Bacteria</taxon>
        <taxon>Pseudomonadati</taxon>
        <taxon>Pseudomonadota</taxon>
        <taxon>Betaproteobacteria</taxon>
        <taxon>Burkholderiales</taxon>
        <taxon>Burkholderiaceae</taxon>
        <taxon>Paraburkholderia</taxon>
    </lineage>
</organism>